<dbReference type="EMBL" id="CP069037">
    <property type="protein sequence ID" value="QRD03140.1"/>
    <property type="molecule type" value="Genomic_DNA"/>
</dbReference>
<name>A0A7U2I621_PHANO</name>
<reference evidence="3" key="1">
    <citation type="journal article" date="2021" name="BMC Genomics">
        <title>Chromosome-level genome assembly and manually-curated proteome of model necrotroph Parastagonospora nodorum Sn15 reveals a genome-wide trove of candidate effector homologs, and redundancy of virulence-related functions within an accessory chromosome.</title>
        <authorList>
            <person name="Bertazzoni S."/>
            <person name="Jones D.A.B."/>
            <person name="Phan H.T."/>
            <person name="Tan K.-C."/>
            <person name="Hane J.K."/>
        </authorList>
    </citation>
    <scope>NUCLEOTIDE SEQUENCE [LARGE SCALE GENOMIC DNA]</scope>
    <source>
        <strain evidence="3">SN15 / ATCC MYA-4574 / FGSC 10173)</strain>
    </source>
</reference>
<evidence type="ECO:0000256" key="1">
    <source>
        <dbReference type="SAM" id="MobiDB-lite"/>
    </source>
</evidence>
<feature type="region of interest" description="Disordered" evidence="1">
    <location>
        <begin position="1"/>
        <end position="23"/>
    </location>
</feature>
<accession>A0A7U2I621</accession>
<sequence>MSTLVIHSHASRYRSTQGPNKRNIAEEANQKAVDDLKSEVQVVSVTASWAENHATIDEI</sequence>
<dbReference type="RefSeq" id="XP_001800195.1">
    <property type="nucleotide sequence ID" value="XM_001800143.1"/>
</dbReference>
<evidence type="ECO:0000313" key="3">
    <source>
        <dbReference type="Proteomes" id="UP000663193"/>
    </source>
</evidence>
<gene>
    <name evidence="2" type="ORF">JI435_099090</name>
</gene>
<organism evidence="2 3">
    <name type="scientific">Phaeosphaeria nodorum (strain SN15 / ATCC MYA-4574 / FGSC 10173)</name>
    <name type="common">Glume blotch fungus</name>
    <name type="synonym">Parastagonospora nodorum</name>
    <dbReference type="NCBI Taxonomy" id="321614"/>
    <lineage>
        <taxon>Eukaryota</taxon>
        <taxon>Fungi</taxon>
        <taxon>Dikarya</taxon>
        <taxon>Ascomycota</taxon>
        <taxon>Pezizomycotina</taxon>
        <taxon>Dothideomycetes</taxon>
        <taxon>Pleosporomycetidae</taxon>
        <taxon>Pleosporales</taxon>
        <taxon>Pleosporineae</taxon>
        <taxon>Phaeosphaeriaceae</taxon>
        <taxon>Parastagonospora</taxon>
    </lineage>
</organism>
<dbReference type="AlphaFoldDB" id="A0A7U2I621"/>
<dbReference type="KEGG" id="pno:SNOG_09909"/>
<dbReference type="Proteomes" id="UP000663193">
    <property type="component" value="Chromosome 15"/>
</dbReference>
<keyword evidence="3" id="KW-1185">Reference proteome</keyword>
<dbReference type="VEuPathDB" id="FungiDB:JI435_099090"/>
<protein>
    <submittedName>
        <fullName evidence="2">Uncharacterized protein</fullName>
    </submittedName>
</protein>
<proteinExistence type="predicted"/>
<evidence type="ECO:0000313" key="2">
    <source>
        <dbReference type="EMBL" id="QRD03140.1"/>
    </source>
</evidence>